<keyword evidence="2" id="KW-0378">Hydrolase</keyword>
<proteinExistence type="predicted"/>
<dbReference type="SUPFAM" id="SSF53649">
    <property type="entry name" value="Alkaline phosphatase-like"/>
    <property type="match status" value="1"/>
</dbReference>
<dbReference type="Pfam" id="PF00884">
    <property type="entry name" value="Sulfatase"/>
    <property type="match status" value="1"/>
</dbReference>
<dbReference type="Proteomes" id="UP000184406">
    <property type="component" value="Unassembled WGS sequence"/>
</dbReference>
<dbReference type="Gene3D" id="3.40.720.10">
    <property type="entry name" value="Alkaline Phosphatase, subunit A"/>
    <property type="match status" value="1"/>
</dbReference>
<evidence type="ECO:0000259" key="3">
    <source>
        <dbReference type="Pfam" id="PF00884"/>
    </source>
</evidence>
<dbReference type="GO" id="GO:0046872">
    <property type="term" value="F:metal ion binding"/>
    <property type="evidence" value="ECO:0007669"/>
    <property type="project" value="UniProtKB-KW"/>
</dbReference>
<name>A0A1M5E8V0_9FLAO</name>
<sequence>MIGIYYNRMKDLLKVVAVVLLLVFVSACKDGVQKQEEVVGKKPNIIFILTDDQRWDALGFAGNSIIKTPNMDELARTGLYFKNAFVTTPICAASRATILTGLYERTHDFNFGKPKLNNGYMHDSYPYLLKKAGYRTGLIGKFGVKVNEGIEDSIFDTSIKTFWPYLKMVDGKEKHLADINGDHAIDFIKSDKDKPFCLSLSFWSPHADDGAEEQYFWPKYADSLYLNNEIPTPGTADPAFFEALPEFMKHSMNRKRWYWRYDTPEKFQRMVKGYYRMISTVDSVVGRIRATLEEEGLADNTVIVFMGDNGYYLGERGFAGKWLMHEQSLRVPLMIYDPRQSESERGKTFEEMVLNLDIAPTILDLAGVEIPKTYQGESLTHFYDGDSKNWRSSAFFEHQREGETLLPKTECYRDDTWKYIRYEANPEFIELYNLKEDVNEVNNLAYEEKYKDLVDLYSKKCDSAVGKLLKQRRID</sequence>
<evidence type="ECO:0000256" key="1">
    <source>
        <dbReference type="ARBA" id="ARBA00022723"/>
    </source>
</evidence>
<dbReference type="InterPro" id="IPR017850">
    <property type="entry name" value="Alkaline_phosphatase_core_sf"/>
</dbReference>
<organism evidence="4 5">
    <name type="scientific">Arenibacter palladensis</name>
    <dbReference type="NCBI Taxonomy" id="237373"/>
    <lineage>
        <taxon>Bacteria</taxon>
        <taxon>Pseudomonadati</taxon>
        <taxon>Bacteroidota</taxon>
        <taxon>Flavobacteriia</taxon>
        <taxon>Flavobacteriales</taxon>
        <taxon>Flavobacteriaceae</taxon>
        <taxon>Arenibacter</taxon>
    </lineage>
</organism>
<gene>
    <name evidence="4" type="ORF">SAMN03080594_10736</name>
</gene>
<dbReference type="GO" id="GO:0008484">
    <property type="term" value="F:sulfuric ester hydrolase activity"/>
    <property type="evidence" value="ECO:0007669"/>
    <property type="project" value="TreeGrafter"/>
</dbReference>
<dbReference type="EMBL" id="FQUX01000007">
    <property type="protein sequence ID" value="SHF75626.1"/>
    <property type="molecule type" value="Genomic_DNA"/>
</dbReference>
<dbReference type="CDD" id="cd16031">
    <property type="entry name" value="G6S_like"/>
    <property type="match status" value="1"/>
</dbReference>
<dbReference type="AlphaFoldDB" id="A0A1M5E8V0"/>
<keyword evidence="1" id="KW-0479">Metal-binding</keyword>
<feature type="domain" description="Sulfatase N-terminal" evidence="3">
    <location>
        <begin position="43"/>
        <end position="368"/>
    </location>
</feature>
<keyword evidence="5" id="KW-1185">Reference proteome</keyword>
<accession>A0A1M5E8V0</accession>
<dbReference type="PANTHER" id="PTHR45953:SF1">
    <property type="entry name" value="IDURONATE 2-SULFATASE"/>
    <property type="match status" value="1"/>
</dbReference>
<dbReference type="InterPro" id="IPR000917">
    <property type="entry name" value="Sulfatase_N"/>
</dbReference>
<evidence type="ECO:0000313" key="5">
    <source>
        <dbReference type="Proteomes" id="UP000184406"/>
    </source>
</evidence>
<dbReference type="GO" id="GO:0005737">
    <property type="term" value="C:cytoplasm"/>
    <property type="evidence" value="ECO:0007669"/>
    <property type="project" value="TreeGrafter"/>
</dbReference>
<evidence type="ECO:0000313" key="4">
    <source>
        <dbReference type="EMBL" id="SHF75626.1"/>
    </source>
</evidence>
<reference evidence="5" key="1">
    <citation type="submission" date="2016-11" db="EMBL/GenBank/DDBJ databases">
        <authorList>
            <person name="Varghese N."/>
            <person name="Submissions S."/>
        </authorList>
    </citation>
    <scope>NUCLEOTIDE SEQUENCE [LARGE SCALE GENOMIC DNA]</scope>
    <source>
        <strain evidence="5">DSM 17539</strain>
    </source>
</reference>
<evidence type="ECO:0000256" key="2">
    <source>
        <dbReference type="ARBA" id="ARBA00022801"/>
    </source>
</evidence>
<dbReference type="PANTHER" id="PTHR45953">
    <property type="entry name" value="IDURONATE 2-SULFATASE"/>
    <property type="match status" value="1"/>
</dbReference>
<protein>
    <submittedName>
        <fullName evidence="4">Arylsulfatase A</fullName>
    </submittedName>
</protein>